<reference evidence="6 7" key="1">
    <citation type="submission" date="2016-02" db="EMBL/GenBank/DDBJ databases">
        <authorList>
            <person name="Wen L."/>
            <person name="He K."/>
            <person name="Yang H."/>
        </authorList>
    </citation>
    <scope>NUCLEOTIDE SEQUENCE [LARGE SCALE GENOMIC DNA]</scope>
    <source>
        <strain evidence="6 7">CD11_3</strain>
    </source>
</reference>
<gene>
    <name evidence="6" type="ORF">AYL44_07330</name>
</gene>
<dbReference type="GO" id="GO:0003700">
    <property type="term" value="F:DNA-binding transcription factor activity"/>
    <property type="evidence" value="ECO:0007669"/>
    <property type="project" value="TreeGrafter"/>
</dbReference>
<dbReference type="PANTHER" id="PTHR30055:SF234">
    <property type="entry name" value="HTH-TYPE TRANSCRIPTIONAL REGULATOR BETI"/>
    <property type="match status" value="1"/>
</dbReference>
<dbReference type="AlphaFoldDB" id="A0A177KA25"/>
<dbReference type="SUPFAM" id="SSF46689">
    <property type="entry name" value="Homeodomain-like"/>
    <property type="match status" value="1"/>
</dbReference>
<accession>A0A177KA25</accession>
<dbReference type="EMBL" id="LSTV01000002">
    <property type="protein sequence ID" value="OAH50269.1"/>
    <property type="molecule type" value="Genomic_DNA"/>
</dbReference>
<dbReference type="InterPro" id="IPR001647">
    <property type="entry name" value="HTH_TetR"/>
</dbReference>
<comment type="caution">
    <text evidence="6">The sequence shown here is derived from an EMBL/GenBank/DDBJ whole genome shotgun (WGS) entry which is preliminary data.</text>
</comment>
<organism evidence="6 7">
    <name type="scientific">Microbacterium oleivorans</name>
    <dbReference type="NCBI Taxonomy" id="273677"/>
    <lineage>
        <taxon>Bacteria</taxon>
        <taxon>Bacillati</taxon>
        <taxon>Actinomycetota</taxon>
        <taxon>Actinomycetes</taxon>
        <taxon>Micrococcales</taxon>
        <taxon>Microbacteriaceae</taxon>
        <taxon>Microbacterium</taxon>
    </lineage>
</organism>
<keyword evidence="1" id="KW-0805">Transcription regulation</keyword>
<dbReference type="Gene3D" id="1.10.357.10">
    <property type="entry name" value="Tetracycline Repressor, domain 2"/>
    <property type="match status" value="1"/>
</dbReference>
<evidence type="ECO:0000256" key="4">
    <source>
        <dbReference type="PROSITE-ProRule" id="PRU00335"/>
    </source>
</evidence>
<evidence type="ECO:0000256" key="2">
    <source>
        <dbReference type="ARBA" id="ARBA00023125"/>
    </source>
</evidence>
<evidence type="ECO:0000259" key="5">
    <source>
        <dbReference type="PROSITE" id="PS50977"/>
    </source>
</evidence>
<keyword evidence="2 4" id="KW-0238">DNA-binding</keyword>
<dbReference type="RefSeq" id="WP_064002635.1">
    <property type="nucleotide sequence ID" value="NZ_LSTV01000002.1"/>
</dbReference>
<proteinExistence type="predicted"/>
<dbReference type="PROSITE" id="PS50977">
    <property type="entry name" value="HTH_TETR_2"/>
    <property type="match status" value="1"/>
</dbReference>
<dbReference type="PANTHER" id="PTHR30055">
    <property type="entry name" value="HTH-TYPE TRANSCRIPTIONAL REGULATOR RUTR"/>
    <property type="match status" value="1"/>
</dbReference>
<evidence type="ECO:0000313" key="6">
    <source>
        <dbReference type="EMBL" id="OAH50269.1"/>
    </source>
</evidence>
<feature type="DNA-binding region" description="H-T-H motif" evidence="4">
    <location>
        <begin position="37"/>
        <end position="56"/>
    </location>
</feature>
<name>A0A177KA25_9MICO</name>
<dbReference type="PRINTS" id="PR00455">
    <property type="entry name" value="HTHTETR"/>
</dbReference>
<dbReference type="GO" id="GO:0000976">
    <property type="term" value="F:transcription cis-regulatory region binding"/>
    <property type="evidence" value="ECO:0007669"/>
    <property type="project" value="TreeGrafter"/>
</dbReference>
<dbReference type="InterPro" id="IPR036271">
    <property type="entry name" value="Tet_transcr_reg_TetR-rel_C_sf"/>
</dbReference>
<dbReference type="OrthoDB" id="7505659at2"/>
<dbReference type="InterPro" id="IPR009057">
    <property type="entry name" value="Homeodomain-like_sf"/>
</dbReference>
<keyword evidence="3" id="KW-0804">Transcription</keyword>
<dbReference type="InterPro" id="IPR050109">
    <property type="entry name" value="HTH-type_TetR-like_transc_reg"/>
</dbReference>
<sequence length="202" mass="21825">MTEAPARGPYAKSAARRSEIIASATAVFGTHGYRGGSLRQIAKQLDLSLTTVMHHFPTKVSLLAAVLSQEDAADTDFSERAARDGFIPTVLTIVERNLGRRELVRMFTVVQAEATHADHEAHAWLRARYADVIPEYAAAIDYDRSLGRVTATTDAAMLADLVIGMWEGIQVRWLADGTDPVAAMRVALDALLLPAPVSAAGR</sequence>
<evidence type="ECO:0000256" key="3">
    <source>
        <dbReference type="ARBA" id="ARBA00023163"/>
    </source>
</evidence>
<dbReference type="Proteomes" id="UP000076998">
    <property type="component" value="Unassembled WGS sequence"/>
</dbReference>
<feature type="domain" description="HTH tetR-type" evidence="5">
    <location>
        <begin position="14"/>
        <end position="74"/>
    </location>
</feature>
<dbReference type="SUPFAM" id="SSF48498">
    <property type="entry name" value="Tetracyclin repressor-like, C-terminal domain"/>
    <property type="match status" value="1"/>
</dbReference>
<evidence type="ECO:0000313" key="7">
    <source>
        <dbReference type="Proteomes" id="UP000076998"/>
    </source>
</evidence>
<evidence type="ECO:0000256" key="1">
    <source>
        <dbReference type="ARBA" id="ARBA00023015"/>
    </source>
</evidence>
<dbReference type="Pfam" id="PF00440">
    <property type="entry name" value="TetR_N"/>
    <property type="match status" value="1"/>
</dbReference>
<protein>
    <submittedName>
        <fullName evidence="6">TetR family transcriptional regulator</fullName>
    </submittedName>
</protein>